<dbReference type="Proteomes" id="UP000464507">
    <property type="component" value="Chromosome"/>
</dbReference>
<evidence type="ECO:0000256" key="8">
    <source>
        <dbReference type="ARBA" id="ARBA00048090"/>
    </source>
</evidence>
<dbReference type="CDD" id="cd02021">
    <property type="entry name" value="GntK"/>
    <property type="match status" value="1"/>
</dbReference>
<dbReference type="PANTHER" id="PTHR43442">
    <property type="entry name" value="GLUCONOKINASE-RELATED"/>
    <property type="match status" value="1"/>
</dbReference>
<dbReference type="NCBIfam" id="TIGR01313">
    <property type="entry name" value="therm_gnt_kin"/>
    <property type="match status" value="1"/>
</dbReference>
<dbReference type="SUPFAM" id="SSF52540">
    <property type="entry name" value="P-loop containing nucleoside triphosphate hydrolases"/>
    <property type="match status" value="1"/>
</dbReference>
<dbReference type="OrthoDB" id="9795716at2"/>
<keyword evidence="7 9" id="KW-0067">ATP-binding</keyword>
<evidence type="ECO:0000256" key="7">
    <source>
        <dbReference type="ARBA" id="ARBA00022840"/>
    </source>
</evidence>
<comment type="pathway">
    <text evidence="1">Carbohydrate acid metabolism.</text>
</comment>
<dbReference type="Pfam" id="PF01202">
    <property type="entry name" value="SKI"/>
    <property type="match status" value="1"/>
</dbReference>
<dbReference type="PANTHER" id="PTHR43442:SF3">
    <property type="entry name" value="GLUCONOKINASE-RELATED"/>
    <property type="match status" value="1"/>
</dbReference>
<organism evidence="10 11">
    <name type="scientific">Marisediminicola antarctica</name>
    <dbReference type="NCBI Taxonomy" id="674079"/>
    <lineage>
        <taxon>Bacteria</taxon>
        <taxon>Bacillati</taxon>
        <taxon>Actinomycetota</taxon>
        <taxon>Actinomycetes</taxon>
        <taxon>Micrococcales</taxon>
        <taxon>Microbacteriaceae</taxon>
        <taxon>Marisediminicola</taxon>
    </lineage>
</organism>
<dbReference type="KEGG" id="mant:BHD05_06290"/>
<dbReference type="InterPro" id="IPR031322">
    <property type="entry name" value="Shikimate/glucono_kinase"/>
</dbReference>
<comment type="catalytic activity">
    <reaction evidence="8 9">
        <text>D-gluconate + ATP = 6-phospho-D-gluconate + ADP + H(+)</text>
        <dbReference type="Rhea" id="RHEA:19433"/>
        <dbReference type="ChEBI" id="CHEBI:15378"/>
        <dbReference type="ChEBI" id="CHEBI:18391"/>
        <dbReference type="ChEBI" id="CHEBI:30616"/>
        <dbReference type="ChEBI" id="CHEBI:58759"/>
        <dbReference type="ChEBI" id="CHEBI:456216"/>
        <dbReference type="EC" id="2.7.1.12"/>
    </reaction>
</comment>
<comment type="similarity">
    <text evidence="2 9">Belongs to the gluconokinase GntK/GntV family.</text>
</comment>
<dbReference type="GO" id="GO:0005975">
    <property type="term" value="P:carbohydrate metabolic process"/>
    <property type="evidence" value="ECO:0007669"/>
    <property type="project" value="InterPro"/>
</dbReference>
<evidence type="ECO:0000256" key="1">
    <source>
        <dbReference type="ARBA" id="ARBA00004761"/>
    </source>
</evidence>
<evidence type="ECO:0000256" key="3">
    <source>
        <dbReference type="ARBA" id="ARBA00012054"/>
    </source>
</evidence>
<dbReference type="Gene3D" id="3.40.50.300">
    <property type="entry name" value="P-loop containing nucleotide triphosphate hydrolases"/>
    <property type="match status" value="1"/>
</dbReference>
<evidence type="ECO:0000313" key="10">
    <source>
        <dbReference type="EMBL" id="QHO71018.1"/>
    </source>
</evidence>
<keyword evidence="4 9" id="KW-0808">Transferase</keyword>
<dbReference type="GO" id="GO:0046316">
    <property type="term" value="F:gluconokinase activity"/>
    <property type="evidence" value="ECO:0007669"/>
    <property type="project" value="UniProtKB-EC"/>
</dbReference>
<accession>A0A7L5AK70</accession>
<keyword evidence="5 9" id="KW-0547">Nucleotide-binding</keyword>
<evidence type="ECO:0000256" key="5">
    <source>
        <dbReference type="ARBA" id="ARBA00022741"/>
    </source>
</evidence>
<evidence type="ECO:0000256" key="9">
    <source>
        <dbReference type="RuleBase" id="RU363066"/>
    </source>
</evidence>
<sequence length="164" mass="17688">MGVAGCGKSTVGRDIALALGRAFIDADDLHPVANKAKMAAGQPLDDDERWPWLDLVGEALARRDENGVPPVVACSALKRLHRDRLRTKAADTVFVLLDGSRELLRSRIGPRVHEFMPAALLDSQLATLEALETDEAGVLVDIAPPPREVTANALAGIRRLQSVR</sequence>
<dbReference type="InterPro" id="IPR006001">
    <property type="entry name" value="Therm_gnt_kin"/>
</dbReference>
<evidence type="ECO:0000256" key="4">
    <source>
        <dbReference type="ARBA" id="ARBA00022679"/>
    </source>
</evidence>
<dbReference type="EMBL" id="CP017146">
    <property type="protein sequence ID" value="QHO71018.1"/>
    <property type="molecule type" value="Genomic_DNA"/>
</dbReference>
<protein>
    <recommendedName>
        <fullName evidence="3 9">Gluconokinase</fullName>
        <ecNumber evidence="3 9">2.7.1.12</ecNumber>
    </recommendedName>
</protein>
<dbReference type="GO" id="GO:0005737">
    <property type="term" value="C:cytoplasm"/>
    <property type="evidence" value="ECO:0007669"/>
    <property type="project" value="TreeGrafter"/>
</dbReference>
<dbReference type="AlphaFoldDB" id="A0A7L5AK70"/>
<reference evidence="10 11" key="1">
    <citation type="submission" date="2016-09" db="EMBL/GenBank/DDBJ databases">
        <title>Complete genome sequence of microbes from the polar regions.</title>
        <authorList>
            <person name="Liao L."/>
            <person name="Chen B."/>
        </authorList>
    </citation>
    <scope>NUCLEOTIDE SEQUENCE [LARGE SCALE GENOMIC DNA]</scope>
    <source>
        <strain evidence="10 11">ZS314</strain>
    </source>
</reference>
<dbReference type="InterPro" id="IPR027417">
    <property type="entry name" value="P-loop_NTPase"/>
</dbReference>
<dbReference type="EC" id="2.7.1.12" evidence="3 9"/>
<keyword evidence="11" id="KW-1185">Reference proteome</keyword>
<gene>
    <name evidence="10" type="ORF">BHD05_06290</name>
</gene>
<evidence type="ECO:0000256" key="2">
    <source>
        <dbReference type="ARBA" id="ARBA00008420"/>
    </source>
</evidence>
<name>A0A7L5AK70_9MICO</name>
<evidence type="ECO:0000256" key="6">
    <source>
        <dbReference type="ARBA" id="ARBA00022777"/>
    </source>
</evidence>
<evidence type="ECO:0000313" key="11">
    <source>
        <dbReference type="Proteomes" id="UP000464507"/>
    </source>
</evidence>
<keyword evidence="6 9" id="KW-0418">Kinase</keyword>
<proteinExistence type="inferred from homology"/>
<dbReference type="GO" id="GO:0005524">
    <property type="term" value="F:ATP binding"/>
    <property type="evidence" value="ECO:0007669"/>
    <property type="project" value="UniProtKB-KW"/>
</dbReference>